<proteinExistence type="predicted"/>
<evidence type="ECO:0000256" key="1">
    <source>
        <dbReference type="SAM" id="SignalP"/>
    </source>
</evidence>
<evidence type="ECO:0008006" key="4">
    <source>
        <dbReference type="Google" id="ProtNLM"/>
    </source>
</evidence>
<dbReference type="Proteomes" id="UP000199004">
    <property type="component" value="Unassembled WGS sequence"/>
</dbReference>
<name>A0A1H0CCD5_9ACTN</name>
<keyword evidence="3" id="KW-1185">Reference proteome</keyword>
<dbReference type="PROSITE" id="PS51257">
    <property type="entry name" value="PROKAR_LIPOPROTEIN"/>
    <property type="match status" value="1"/>
</dbReference>
<gene>
    <name evidence="2" type="ORF">SAMN05192576_2384</name>
</gene>
<feature type="signal peptide" evidence="1">
    <location>
        <begin position="1"/>
        <end position="23"/>
    </location>
</feature>
<reference evidence="2 3" key="1">
    <citation type="submission" date="2016-10" db="EMBL/GenBank/DDBJ databases">
        <authorList>
            <person name="de Groot N.N."/>
        </authorList>
    </citation>
    <scope>NUCLEOTIDE SEQUENCE [LARGE SCALE GENOMIC DNA]</scope>
    <source>
        <strain evidence="2 3">CGMCC 1.11147</strain>
    </source>
</reference>
<sequence>MRAHALARTTALLPSLVTITALAALLGACGDDDEGDDGSSGSGGLPDGVYPCAYNSGGQLYTLGELVIDGEEYGGFSGGLRGDYSLAGEEALAFSDSFSGLPDGFSVLSAAWLTSTSSGERFVSINIVSEASNNVLTVTCSPE</sequence>
<keyword evidence="1" id="KW-0732">Signal</keyword>
<feature type="chain" id="PRO_5011627054" description="Secreted protein" evidence="1">
    <location>
        <begin position="24"/>
        <end position="143"/>
    </location>
</feature>
<dbReference type="AlphaFoldDB" id="A0A1H0CCD5"/>
<organism evidence="2 3">
    <name type="scientific">Nocardioides szechwanensis</name>
    <dbReference type="NCBI Taxonomy" id="1005944"/>
    <lineage>
        <taxon>Bacteria</taxon>
        <taxon>Bacillati</taxon>
        <taxon>Actinomycetota</taxon>
        <taxon>Actinomycetes</taxon>
        <taxon>Propionibacteriales</taxon>
        <taxon>Nocardioidaceae</taxon>
        <taxon>Nocardioides</taxon>
    </lineage>
</organism>
<protein>
    <recommendedName>
        <fullName evidence="4">Secreted protein</fullName>
    </recommendedName>
</protein>
<evidence type="ECO:0000313" key="2">
    <source>
        <dbReference type="EMBL" id="SDN55574.1"/>
    </source>
</evidence>
<dbReference type="RefSeq" id="WP_143016172.1">
    <property type="nucleotide sequence ID" value="NZ_BKAE01000006.1"/>
</dbReference>
<accession>A0A1H0CCD5</accession>
<dbReference type="EMBL" id="FNIC01000003">
    <property type="protein sequence ID" value="SDN55574.1"/>
    <property type="molecule type" value="Genomic_DNA"/>
</dbReference>
<evidence type="ECO:0000313" key="3">
    <source>
        <dbReference type="Proteomes" id="UP000199004"/>
    </source>
</evidence>